<keyword evidence="3" id="KW-1185">Reference proteome</keyword>
<evidence type="ECO:0000256" key="1">
    <source>
        <dbReference type="PROSITE-ProRule" id="PRU01005"/>
    </source>
</evidence>
<evidence type="ECO:0000259" key="2">
    <source>
        <dbReference type="PROSITE" id="PS51670"/>
    </source>
</evidence>
<comment type="caution">
    <text evidence="1">Lacks conserved residue(s) required for the propagation of feature annotation.</text>
</comment>
<dbReference type="InterPro" id="IPR003582">
    <property type="entry name" value="ShKT_dom"/>
</dbReference>
<evidence type="ECO:0000313" key="4">
    <source>
        <dbReference type="WBParaSite" id="jg6493"/>
    </source>
</evidence>
<reference evidence="4" key="1">
    <citation type="submission" date="2022-11" db="UniProtKB">
        <authorList>
            <consortium name="WormBaseParasite"/>
        </authorList>
    </citation>
    <scope>IDENTIFICATION</scope>
</reference>
<sequence length="234" mass="26509">MVFTRPEYAPMQSSMETTIENIMNNTADTTTENNKSVSTENILKMKTEELTTPAPEAVAKSVIATNENKDVKQIIKKKESINEKCYNKYPKAICENYRLYGYCETHKTRLAYYCEQTCGFCSDECFNEEKTCTQTENHCQPEVTHIPNEKCKALCGGCETGKTCLFIAILSTLMALSLGQKVESEGQKKSVRITFLEGQTPEEFIAMAPKFRLTSKVVIPPTVRNREHHSMVEQ</sequence>
<feature type="domain" description="ShKT" evidence="2">
    <location>
        <begin position="85"/>
        <end position="121"/>
    </location>
</feature>
<dbReference type="PROSITE" id="PS51670">
    <property type="entry name" value="SHKT"/>
    <property type="match status" value="1"/>
</dbReference>
<dbReference type="Proteomes" id="UP000887574">
    <property type="component" value="Unplaced"/>
</dbReference>
<accession>A0A915EIZ9</accession>
<organism evidence="3 4">
    <name type="scientific">Ditylenchus dipsaci</name>
    <dbReference type="NCBI Taxonomy" id="166011"/>
    <lineage>
        <taxon>Eukaryota</taxon>
        <taxon>Metazoa</taxon>
        <taxon>Ecdysozoa</taxon>
        <taxon>Nematoda</taxon>
        <taxon>Chromadorea</taxon>
        <taxon>Rhabditida</taxon>
        <taxon>Tylenchina</taxon>
        <taxon>Tylenchomorpha</taxon>
        <taxon>Sphaerularioidea</taxon>
        <taxon>Anguinidae</taxon>
        <taxon>Anguininae</taxon>
        <taxon>Ditylenchus</taxon>
    </lineage>
</organism>
<proteinExistence type="predicted"/>
<name>A0A915EIZ9_9BILA</name>
<dbReference type="WBParaSite" id="jg6493">
    <property type="protein sequence ID" value="jg6493"/>
    <property type="gene ID" value="jg6493"/>
</dbReference>
<dbReference type="AlphaFoldDB" id="A0A915EIZ9"/>
<protein>
    <submittedName>
        <fullName evidence="4">ShKT domain-containing protein</fullName>
    </submittedName>
</protein>
<evidence type="ECO:0000313" key="3">
    <source>
        <dbReference type="Proteomes" id="UP000887574"/>
    </source>
</evidence>